<keyword evidence="3" id="KW-1185">Reference proteome</keyword>
<protein>
    <submittedName>
        <fullName evidence="2">Uncharacterized protein</fullName>
    </submittedName>
</protein>
<name>A0ABQ8Q798_9AGAR</name>
<dbReference type="Proteomes" id="UP001163828">
    <property type="component" value="Unassembled WGS sequence"/>
</dbReference>
<keyword evidence="1" id="KW-1133">Transmembrane helix</keyword>
<organism evidence="2 3">
    <name type="scientific">Lentinula boryana</name>
    <dbReference type="NCBI Taxonomy" id="40481"/>
    <lineage>
        <taxon>Eukaryota</taxon>
        <taxon>Fungi</taxon>
        <taxon>Dikarya</taxon>
        <taxon>Basidiomycota</taxon>
        <taxon>Agaricomycotina</taxon>
        <taxon>Agaricomycetes</taxon>
        <taxon>Agaricomycetidae</taxon>
        <taxon>Agaricales</taxon>
        <taxon>Marasmiineae</taxon>
        <taxon>Omphalotaceae</taxon>
        <taxon>Lentinula</taxon>
    </lineage>
</organism>
<evidence type="ECO:0000256" key="1">
    <source>
        <dbReference type="SAM" id="Phobius"/>
    </source>
</evidence>
<comment type="caution">
    <text evidence="2">The sequence shown here is derived from an EMBL/GenBank/DDBJ whole genome shotgun (WGS) entry which is preliminary data.</text>
</comment>
<keyword evidence="1" id="KW-0812">Transmembrane</keyword>
<gene>
    <name evidence="2" type="ORF">F5050DRAFT_521476</name>
</gene>
<keyword evidence="1" id="KW-0472">Membrane</keyword>
<feature type="transmembrane region" description="Helical" evidence="1">
    <location>
        <begin position="16"/>
        <end position="36"/>
    </location>
</feature>
<evidence type="ECO:0000313" key="3">
    <source>
        <dbReference type="Proteomes" id="UP001163828"/>
    </source>
</evidence>
<dbReference type="EMBL" id="MU790705">
    <property type="protein sequence ID" value="KAJ3994407.1"/>
    <property type="molecule type" value="Genomic_DNA"/>
</dbReference>
<proteinExistence type="predicted"/>
<sequence>MNSSNDSTSDFKGKRVGGAALIGWSLEIAFTLAAIANVDSDLISDETRKRLSKYLRAYILLEPAVVTIDLNLRFLGADPRSSNSSLSPNSSLYIPYNLLLRLRRRDNF</sequence>
<reference evidence="2" key="1">
    <citation type="submission" date="2022-08" db="EMBL/GenBank/DDBJ databases">
        <authorList>
            <consortium name="DOE Joint Genome Institute"/>
            <person name="Min B."/>
            <person name="Riley R."/>
            <person name="Sierra-Patev S."/>
            <person name="Naranjo-Ortiz M."/>
            <person name="Looney B."/>
            <person name="Konkel Z."/>
            <person name="Slot J.C."/>
            <person name="Sakamoto Y."/>
            <person name="Steenwyk J.L."/>
            <person name="Rokas A."/>
            <person name="Carro J."/>
            <person name="Camarero S."/>
            <person name="Ferreira P."/>
            <person name="Molpeceres G."/>
            <person name="Ruiz-Duenas F.J."/>
            <person name="Serrano A."/>
            <person name="Henrissat B."/>
            <person name="Drula E."/>
            <person name="Hughes K.W."/>
            <person name="Mata J.L."/>
            <person name="Ishikawa N.K."/>
            <person name="Vargas-Isla R."/>
            <person name="Ushijima S."/>
            <person name="Smith C.A."/>
            <person name="Ahrendt S."/>
            <person name="Andreopoulos W."/>
            <person name="He G."/>
            <person name="Labutti K."/>
            <person name="Lipzen A."/>
            <person name="Ng V."/>
            <person name="Sandor L."/>
            <person name="Barry K."/>
            <person name="Martinez A.T."/>
            <person name="Xiao Y."/>
            <person name="Gibbons J.G."/>
            <person name="Terashima K."/>
            <person name="Hibbett D.S."/>
            <person name="Grigoriev I.V."/>
        </authorList>
    </citation>
    <scope>NUCLEOTIDE SEQUENCE</scope>
    <source>
        <strain evidence="2">TFB10827</strain>
    </source>
</reference>
<accession>A0ABQ8Q798</accession>
<evidence type="ECO:0000313" key="2">
    <source>
        <dbReference type="EMBL" id="KAJ3994407.1"/>
    </source>
</evidence>